<dbReference type="AlphaFoldDB" id="M5RZF9"/>
<dbReference type="GO" id="GO:0005524">
    <property type="term" value="F:ATP binding"/>
    <property type="evidence" value="ECO:0007669"/>
    <property type="project" value="UniProtKB-KW"/>
</dbReference>
<dbReference type="GO" id="GO:0006508">
    <property type="term" value="P:proteolysis"/>
    <property type="evidence" value="ECO:0007669"/>
    <property type="project" value="UniProtKB-KW"/>
</dbReference>
<organism evidence="5 6">
    <name type="scientific">Rhodopirellula europaea SH398</name>
    <dbReference type="NCBI Taxonomy" id="1263868"/>
    <lineage>
        <taxon>Bacteria</taxon>
        <taxon>Pseudomonadati</taxon>
        <taxon>Planctomycetota</taxon>
        <taxon>Planctomycetia</taxon>
        <taxon>Pirellulales</taxon>
        <taxon>Pirellulaceae</taxon>
        <taxon>Rhodopirellula</taxon>
    </lineage>
</organism>
<evidence type="ECO:0000256" key="3">
    <source>
        <dbReference type="SAM" id="MobiDB-lite"/>
    </source>
</evidence>
<dbReference type="GO" id="GO:0016887">
    <property type="term" value="F:ATP hydrolysis activity"/>
    <property type="evidence" value="ECO:0007669"/>
    <property type="project" value="InterPro"/>
</dbReference>
<accession>M5RZF9</accession>
<dbReference type="STRING" id="1263868.RESH_04977"/>
<evidence type="ECO:0000256" key="2">
    <source>
        <dbReference type="ARBA" id="ARBA00022840"/>
    </source>
</evidence>
<evidence type="ECO:0000256" key="1">
    <source>
        <dbReference type="ARBA" id="ARBA00022741"/>
    </source>
</evidence>
<dbReference type="GO" id="GO:0034605">
    <property type="term" value="P:cellular response to heat"/>
    <property type="evidence" value="ECO:0007669"/>
    <property type="project" value="TreeGrafter"/>
</dbReference>
<dbReference type="Proteomes" id="UP000011996">
    <property type="component" value="Unassembled WGS sequence"/>
</dbReference>
<dbReference type="SMART" id="SM00382">
    <property type="entry name" value="AAA"/>
    <property type="match status" value="1"/>
</dbReference>
<dbReference type="InterPro" id="IPR001270">
    <property type="entry name" value="ClpA/B"/>
</dbReference>
<dbReference type="CDD" id="cd19499">
    <property type="entry name" value="RecA-like_ClpB_Hsp104-like"/>
    <property type="match status" value="1"/>
</dbReference>
<sequence>MNVVPWVKNMRKALLLNPLVVMHGNVRDQFYLEPQKQTRLPAELSGTKYIDFPAWLAMDLEQQGYDLVVLYDSVDEAVVLRRDMLKKFTDAAGGATPAPPASGSHSSTPRRGPSLPSASAAPVSSDDTSGANASSNSDWMVKVKVGLNPENFLMALNGKIFRNQKLSTAVIFRFTDRYLSFTDRQDAAEKRFSILLQKTAMSIPANRHPDQLQSRIVMLFDLEGAVPQELGVQAPFAGTARIPSPSQEDRELFFQANSDLFYSEPGKRFDAESDPVQLTSLASLADGLKTQDLISLSVLSHDEQLGLNKDQFKTLLDRFRFGTRENAWLKIKNETLAGAADFLKNRVKGQDAVIADVVPTLIRAKLGLTEISNKGTSTKPRGVFFFVGPTGVGKTELTKAIAELIFGDEASMARFDMSEYSEEHQQARLVGAPPGYVGFDQGGQLPNAILEQPFSVVLFDEVEKAHGRILDKFLQILDDGRLTDGMGRTVYFSEAIIIFTSNIGTSPRFRSGGSGGANTVAVPGQPPANATQQYEQLQDLSYEDLQRHFRDDVKDFFVNHLGRPEILNRIGEDNILVFNFLSNEGVKDQIIQKQVKDLADYLSSKFQVSVDLTPSFCDVLKQHPNGFKRNGARGVRNLLRKLVLDKVAMDIFARGDELTGHRLVVDYAAKRHSITEDFRFDATKVRHDWRLT</sequence>
<keyword evidence="5" id="KW-0378">Hydrolase</keyword>
<feature type="compositionally biased region" description="Polar residues" evidence="3">
    <location>
        <begin position="126"/>
        <end position="135"/>
    </location>
</feature>
<dbReference type="Pfam" id="PF07724">
    <property type="entry name" value="AAA_2"/>
    <property type="match status" value="1"/>
</dbReference>
<gene>
    <name evidence="5" type="ORF">RESH_04977</name>
</gene>
<dbReference type="SUPFAM" id="SSF52540">
    <property type="entry name" value="P-loop containing nucleoside triphosphate hydrolases"/>
    <property type="match status" value="1"/>
</dbReference>
<name>M5RZF9_9BACT</name>
<dbReference type="OrthoDB" id="9803641at2"/>
<feature type="compositionally biased region" description="Low complexity" evidence="3">
    <location>
        <begin position="91"/>
        <end position="125"/>
    </location>
</feature>
<dbReference type="InterPro" id="IPR003959">
    <property type="entry name" value="ATPase_AAA_core"/>
</dbReference>
<feature type="region of interest" description="Disordered" evidence="3">
    <location>
        <begin position="91"/>
        <end position="135"/>
    </location>
</feature>
<dbReference type="GO" id="GO:0008233">
    <property type="term" value="F:peptidase activity"/>
    <property type="evidence" value="ECO:0007669"/>
    <property type="project" value="UniProtKB-KW"/>
</dbReference>
<keyword evidence="2" id="KW-0067">ATP-binding</keyword>
<dbReference type="RefSeq" id="WP_008670615.1">
    <property type="nucleotide sequence ID" value="NZ_ANOF01000155.1"/>
</dbReference>
<dbReference type="InterPro" id="IPR027417">
    <property type="entry name" value="P-loop_NTPase"/>
</dbReference>
<dbReference type="InterPro" id="IPR050130">
    <property type="entry name" value="ClpA_ClpB"/>
</dbReference>
<comment type="caution">
    <text evidence="5">The sequence shown here is derived from an EMBL/GenBank/DDBJ whole genome shotgun (WGS) entry which is preliminary data.</text>
</comment>
<reference evidence="5 6" key="1">
    <citation type="journal article" date="2013" name="Mar. Genomics">
        <title>Expression of sulfatases in Rhodopirellula baltica and the diversity of sulfatases in the genus Rhodopirellula.</title>
        <authorList>
            <person name="Wegner C.E."/>
            <person name="Richter-Heitmann T."/>
            <person name="Klindworth A."/>
            <person name="Klockow C."/>
            <person name="Richter M."/>
            <person name="Achstetter T."/>
            <person name="Glockner F.O."/>
            <person name="Harder J."/>
        </authorList>
    </citation>
    <scope>NUCLEOTIDE SEQUENCE [LARGE SCALE GENOMIC DNA]</scope>
    <source>
        <strain evidence="5 6">SH398</strain>
    </source>
</reference>
<feature type="domain" description="AAA+ ATPase" evidence="4">
    <location>
        <begin position="380"/>
        <end position="527"/>
    </location>
</feature>
<dbReference type="InterPro" id="IPR003593">
    <property type="entry name" value="AAA+_ATPase"/>
</dbReference>
<dbReference type="PATRIC" id="fig|1263868.3.peg.5411"/>
<dbReference type="EMBL" id="ANOF01000155">
    <property type="protein sequence ID" value="EMI24606.1"/>
    <property type="molecule type" value="Genomic_DNA"/>
</dbReference>
<keyword evidence="1" id="KW-0547">Nucleotide-binding</keyword>
<dbReference type="PANTHER" id="PTHR11638">
    <property type="entry name" value="ATP-DEPENDENT CLP PROTEASE"/>
    <property type="match status" value="1"/>
</dbReference>
<proteinExistence type="predicted"/>
<keyword evidence="5" id="KW-0645">Protease</keyword>
<evidence type="ECO:0000259" key="4">
    <source>
        <dbReference type="SMART" id="SM00382"/>
    </source>
</evidence>
<dbReference type="PANTHER" id="PTHR11638:SF18">
    <property type="entry name" value="HEAT SHOCK PROTEIN 104"/>
    <property type="match status" value="1"/>
</dbReference>
<evidence type="ECO:0000313" key="6">
    <source>
        <dbReference type="Proteomes" id="UP000011996"/>
    </source>
</evidence>
<dbReference type="GO" id="GO:0005737">
    <property type="term" value="C:cytoplasm"/>
    <property type="evidence" value="ECO:0007669"/>
    <property type="project" value="TreeGrafter"/>
</dbReference>
<dbReference type="PRINTS" id="PR00300">
    <property type="entry name" value="CLPPROTEASEA"/>
</dbReference>
<protein>
    <submittedName>
        <fullName evidence="5">ATP-dependent Clp protease regulatory subunit</fullName>
    </submittedName>
</protein>
<evidence type="ECO:0000313" key="5">
    <source>
        <dbReference type="EMBL" id="EMI24606.1"/>
    </source>
</evidence>
<dbReference type="Gene3D" id="3.40.50.300">
    <property type="entry name" value="P-loop containing nucleotide triphosphate hydrolases"/>
    <property type="match status" value="1"/>
</dbReference>